<evidence type="ECO:0000256" key="9">
    <source>
        <dbReference type="SAM" id="Phobius"/>
    </source>
</evidence>
<evidence type="ECO:0000256" key="8">
    <source>
        <dbReference type="SAM" id="MobiDB-lite"/>
    </source>
</evidence>
<keyword evidence="3 7" id="KW-1134">Transmembrane beta strand</keyword>
<feature type="region of interest" description="Disordered" evidence="8">
    <location>
        <begin position="360"/>
        <end position="388"/>
    </location>
</feature>
<dbReference type="SMART" id="SM00965">
    <property type="entry name" value="STN"/>
    <property type="match status" value="1"/>
</dbReference>
<dbReference type="EMBL" id="MIGV01000046">
    <property type="protein sequence ID" value="PPT73526.1"/>
    <property type="molecule type" value="Genomic_DNA"/>
</dbReference>
<reference evidence="11 12" key="1">
    <citation type="submission" date="2016-08" db="EMBL/GenBank/DDBJ databases">
        <title>Evolution of the type three secretion system and type three effector repertoires in Xanthomonas.</title>
        <authorList>
            <person name="Merda D."/>
            <person name="Briand M."/>
            <person name="Bosis E."/>
            <person name="Rousseau C."/>
            <person name="Portier P."/>
            <person name="Jacques M.-A."/>
            <person name="Fischer-Le Saux M."/>
        </authorList>
    </citation>
    <scope>NUCLEOTIDE SEQUENCE [LARGE SCALE GENOMIC DNA]</scope>
    <source>
        <strain evidence="11 12">CFBP 3122</strain>
    </source>
</reference>
<dbReference type="AlphaFoldDB" id="A0A2S6YZN1"/>
<keyword evidence="2 7" id="KW-0813">Transport</keyword>
<accession>A0A2S6YZN1</accession>
<dbReference type="Gene3D" id="3.55.50.30">
    <property type="match status" value="1"/>
</dbReference>
<gene>
    <name evidence="11" type="ORF">XaplCFBP3122_20230</name>
</gene>
<evidence type="ECO:0000259" key="10">
    <source>
        <dbReference type="SMART" id="SM00965"/>
    </source>
</evidence>
<dbReference type="Gene3D" id="2.170.130.10">
    <property type="entry name" value="TonB-dependent receptor, plug domain"/>
    <property type="match status" value="1"/>
</dbReference>
<dbReference type="PROSITE" id="PS52016">
    <property type="entry name" value="TONB_DEPENDENT_REC_3"/>
    <property type="match status" value="1"/>
</dbReference>
<organism evidence="11 12">
    <name type="scientific">Xanthomonas arboricola pv. populi</name>
    <dbReference type="NCBI Taxonomy" id="487823"/>
    <lineage>
        <taxon>Bacteria</taxon>
        <taxon>Pseudomonadati</taxon>
        <taxon>Pseudomonadota</taxon>
        <taxon>Gammaproteobacteria</taxon>
        <taxon>Lysobacterales</taxon>
        <taxon>Lysobacteraceae</taxon>
        <taxon>Xanthomonas</taxon>
    </lineage>
</organism>
<comment type="similarity">
    <text evidence="7">Belongs to the TonB-dependent receptor family.</text>
</comment>
<dbReference type="Gene3D" id="2.40.170.20">
    <property type="entry name" value="TonB-dependent receptor, beta-barrel domain"/>
    <property type="match status" value="1"/>
</dbReference>
<comment type="caution">
    <text evidence="11">The sequence shown here is derived from an EMBL/GenBank/DDBJ whole genome shotgun (WGS) entry which is preliminary data.</text>
</comment>
<evidence type="ECO:0000256" key="5">
    <source>
        <dbReference type="ARBA" id="ARBA00023136"/>
    </source>
</evidence>
<evidence type="ECO:0000256" key="7">
    <source>
        <dbReference type="PROSITE-ProRule" id="PRU01360"/>
    </source>
</evidence>
<evidence type="ECO:0000256" key="1">
    <source>
        <dbReference type="ARBA" id="ARBA00004571"/>
    </source>
</evidence>
<feature type="domain" description="Secretin/TonB short N-terminal" evidence="10">
    <location>
        <begin position="83"/>
        <end position="134"/>
    </location>
</feature>
<keyword evidence="4 7" id="KW-0812">Transmembrane</keyword>
<dbReference type="GO" id="GO:0009279">
    <property type="term" value="C:cell outer membrane"/>
    <property type="evidence" value="ECO:0007669"/>
    <property type="project" value="UniProtKB-SubCell"/>
</dbReference>
<proteinExistence type="inferred from homology"/>
<dbReference type="InterPro" id="IPR039426">
    <property type="entry name" value="TonB-dep_rcpt-like"/>
</dbReference>
<keyword evidence="5 7" id="KW-0472">Membrane</keyword>
<sequence>MDDRRPEIDSSRSDPFFNLAGQVKEPLLLSAVMRRFCRPLRIRLLVLALATVSSSAFAQAMPTRLPAGPLGATLTAFATERGIALSFDPALTEGLTAPSIEGSMTDREGLERLLSGSGLRLLARSNGSYTLLRAPAASSGIIPLSPLRIGAQRTFPYSEGIALDQAYIDAAPRGESDLATLLRINPSVQFSDTARSSRNAGEIRPADFSINGAPFYQNLFLIDGISFNNDIDPVFNNADHYADVPSQSQGIAVDTDLLEGVTVYDSNVPAAFGNFTGGVVDAQTRKAGDRLHGKVWFRMARSVWNDIIIPQGQEQDFEQSATSDFQPEFDKFKFGARLEGRTKSGIGLIGTVTQTRSEIPLRGYTSGDMSSSDANSKTQTRQNTATSLSADWKSDSGIELGASITYAPTDDRYFIQSAKNSWFDLKSGGPVVALRANVERGAWTMRNTLSYSDLESSRRSQVDYWKSWAKSREFDWGVNNSSREGSWGNVDQHDRKVGYQAQFDREPVAWGATEHNVQLGVSFQHREANYERLNDHYNYLQPYATTSCTSSNGAVDTDSCSLSPVLTSVTGTVVAGRGQYFRRQTTYQAGEFKVSGQAYAAWLQDDVRLGNVSLRGGVRLDQDSIWDKTTLSPRLAASWDVFGDKTTILTGGLNRYYGRNFFSYLLREGRERLTLVKTRTSARTAWESIEGTSAGSTNRLSDVDIPYTNEWTVGLDQRWKGLDLSLKYVSRDNRDEVLRQSVRSNDPSGAFTSSVYEYVNSGRSRSDVYTLSVSPENSLVWGPSRTQVQFAFDYTDTRRNYSNYQTSWSDESDQLVLYKGNRVWLYDLPATDFARKWTARLSTQSRVDIGPGELLWSNFLRYRDGFRDIVQRGSEDVGGEVYDVYRDVSYPRAFTVDTTLEYSFRLPSEQQLYVRVEAMNVLNRINKVAGTTSSSSYFEQGRSYWLEAGYRF</sequence>
<evidence type="ECO:0000313" key="12">
    <source>
        <dbReference type="Proteomes" id="UP000238270"/>
    </source>
</evidence>
<dbReference type="Proteomes" id="UP000238270">
    <property type="component" value="Unassembled WGS sequence"/>
</dbReference>
<feature type="compositionally biased region" description="Polar residues" evidence="8">
    <location>
        <begin position="367"/>
        <end position="388"/>
    </location>
</feature>
<keyword evidence="9" id="KW-1133">Transmembrane helix</keyword>
<dbReference type="InterPro" id="IPR036942">
    <property type="entry name" value="Beta-barrel_TonB_sf"/>
</dbReference>
<dbReference type="InterPro" id="IPR011662">
    <property type="entry name" value="Secretin/TonB_short_N"/>
</dbReference>
<dbReference type="SUPFAM" id="SSF56935">
    <property type="entry name" value="Porins"/>
    <property type="match status" value="1"/>
</dbReference>
<name>A0A2S6YZN1_9XANT</name>
<evidence type="ECO:0000256" key="6">
    <source>
        <dbReference type="ARBA" id="ARBA00023237"/>
    </source>
</evidence>
<evidence type="ECO:0000256" key="3">
    <source>
        <dbReference type="ARBA" id="ARBA00022452"/>
    </source>
</evidence>
<comment type="subcellular location">
    <subcellularLocation>
        <location evidence="1 7">Cell outer membrane</location>
        <topology evidence="1 7">Multi-pass membrane protein</topology>
    </subcellularLocation>
</comment>
<dbReference type="InterPro" id="IPR037066">
    <property type="entry name" value="Plug_dom_sf"/>
</dbReference>
<evidence type="ECO:0000256" key="2">
    <source>
        <dbReference type="ARBA" id="ARBA00022448"/>
    </source>
</evidence>
<protein>
    <recommendedName>
        <fullName evidence="10">Secretin/TonB short N-terminal domain-containing protein</fullName>
    </recommendedName>
</protein>
<evidence type="ECO:0000256" key="4">
    <source>
        <dbReference type="ARBA" id="ARBA00022692"/>
    </source>
</evidence>
<feature type="transmembrane region" description="Helical" evidence="9">
    <location>
        <begin position="42"/>
        <end position="61"/>
    </location>
</feature>
<evidence type="ECO:0000313" key="11">
    <source>
        <dbReference type="EMBL" id="PPT73526.1"/>
    </source>
</evidence>
<keyword evidence="6 7" id="KW-0998">Cell outer membrane</keyword>